<evidence type="ECO:0000313" key="4">
    <source>
        <dbReference type="Proteomes" id="UP000276991"/>
    </source>
</evidence>
<feature type="coiled-coil region" evidence="1">
    <location>
        <begin position="398"/>
        <end position="425"/>
    </location>
</feature>
<dbReference type="Pfam" id="PF18694">
    <property type="entry name" value="TDP-43_N"/>
    <property type="match status" value="1"/>
</dbReference>
<keyword evidence="1" id="KW-0175">Coiled coil</keyword>
<evidence type="ECO:0000259" key="2">
    <source>
        <dbReference type="Pfam" id="PF18694"/>
    </source>
</evidence>
<name>A0A498SKK0_ACAVI</name>
<reference evidence="3 4" key="1">
    <citation type="submission" date="2018-08" db="EMBL/GenBank/DDBJ databases">
        <authorList>
            <person name="Laetsch R D."/>
            <person name="Stevens L."/>
            <person name="Kumar S."/>
            <person name="Blaxter L. M."/>
        </authorList>
    </citation>
    <scope>NUCLEOTIDE SEQUENCE [LARGE SCALE GENOMIC DNA]</scope>
</reference>
<accession>A0A498SKK0</accession>
<organism evidence="3 4">
    <name type="scientific">Acanthocheilonema viteae</name>
    <name type="common">Filarial nematode worm</name>
    <name type="synonym">Dipetalonema viteae</name>
    <dbReference type="NCBI Taxonomy" id="6277"/>
    <lineage>
        <taxon>Eukaryota</taxon>
        <taxon>Metazoa</taxon>
        <taxon>Ecdysozoa</taxon>
        <taxon>Nematoda</taxon>
        <taxon>Chromadorea</taxon>
        <taxon>Rhabditida</taxon>
        <taxon>Spirurina</taxon>
        <taxon>Spiruromorpha</taxon>
        <taxon>Filarioidea</taxon>
        <taxon>Onchocercidae</taxon>
        <taxon>Acanthocheilonema</taxon>
    </lineage>
</organism>
<feature type="domain" description="TAR DNA-binding protein 43 N-terminal" evidence="2">
    <location>
        <begin position="21"/>
        <end position="85"/>
    </location>
</feature>
<dbReference type="Proteomes" id="UP000276991">
    <property type="component" value="Unassembled WGS sequence"/>
</dbReference>
<feature type="coiled-coil region" evidence="1">
    <location>
        <begin position="250"/>
        <end position="298"/>
    </location>
</feature>
<dbReference type="InterPro" id="IPR041105">
    <property type="entry name" value="TDP-43_N"/>
</dbReference>
<sequence length="520" mass="60285">MDVPPVMDSTLPPPGWVRIELEPVNIPLEHDDSILLSAIQSVIPGAHGLYYKDEDRKKALKYNGATGCILKGPAGWNSKPIYVVLAHGCRHFNNIGTAGQYDVATERFEKTVNLIQRMLADQWMPSHLYRKDASIGSVDCKYGGNRLLSHDAQIANESDCKARTDEEERGNGSFIAGNCSKTSIDIQKPQAEDDIPKQSDLRMETSKYNTGKEEGTGNEDIFEKLKRQKERAEYQLIEKGKKMNYLKQIISDLESKLSEHKRHFDATQDRVKDLEIMLDEERNKAQSLANLNAELNTKFESLSLDRQPEIGYDRLQQWSNEAIDEKNYEIDRMNKQINDLKWSLGEHKQWLEDANDRTNHLENVCKEKDYVINDLTNKLRDFEHRLFDASAFQSTEKLDSLINDLRKEIDEKNNYIEQLEKAKNDAQWYLGEHQCWLQDANARIGILENEKLKGWRKVHELEEMLNQGGNGDYSEMKAKMEELQQKTEDKKYECDKLNEEKDEMKVSLEKYKVWLEDAEK</sequence>
<proteinExistence type="predicted"/>
<keyword evidence="4" id="KW-1185">Reference proteome</keyword>
<dbReference type="AlphaFoldDB" id="A0A498SKK0"/>
<feature type="coiled-coil region" evidence="1">
    <location>
        <begin position="473"/>
        <end position="500"/>
    </location>
</feature>
<evidence type="ECO:0000313" key="3">
    <source>
        <dbReference type="EMBL" id="VBB32357.1"/>
    </source>
</evidence>
<feature type="non-terminal residue" evidence="3">
    <location>
        <position position="520"/>
    </location>
</feature>
<dbReference type="EMBL" id="UPTC01001674">
    <property type="protein sequence ID" value="VBB32357.1"/>
    <property type="molecule type" value="Genomic_DNA"/>
</dbReference>
<evidence type="ECO:0000256" key="1">
    <source>
        <dbReference type="SAM" id="Coils"/>
    </source>
</evidence>
<dbReference type="Gene3D" id="1.20.5.340">
    <property type="match status" value="1"/>
</dbReference>
<dbReference type="CDD" id="cd19609">
    <property type="entry name" value="NTD_TDP-43"/>
    <property type="match status" value="1"/>
</dbReference>
<protein>
    <recommendedName>
        <fullName evidence="2">TAR DNA-binding protein 43 N-terminal domain-containing protein</fullName>
    </recommendedName>
</protein>
<gene>
    <name evidence="3" type="ORF">NAV_LOCUS7148</name>
</gene>
<dbReference type="OrthoDB" id="2020831at2759"/>
<dbReference type="STRING" id="6277.A0A498SKK0"/>